<dbReference type="OrthoDB" id="1017207at2"/>
<dbReference type="EMBL" id="PPEH01000015">
    <property type="protein sequence ID" value="PNW11108.1"/>
    <property type="molecule type" value="Genomic_DNA"/>
</dbReference>
<proteinExistence type="predicted"/>
<feature type="transmembrane region" description="Helical" evidence="1">
    <location>
        <begin position="14"/>
        <end position="32"/>
    </location>
</feature>
<evidence type="ECO:0000313" key="4">
    <source>
        <dbReference type="Proteomes" id="UP000236262"/>
    </source>
</evidence>
<dbReference type="Gene3D" id="1.25.40.10">
    <property type="entry name" value="Tetratricopeptide repeat domain"/>
    <property type="match status" value="2"/>
</dbReference>
<keyword evidence="1" id="KW-1133">Transmembrane helix</keyword>
<gene>
    <name evidence="3" type="ORF">C1637_23810</name>
    <name evidence="2" type="ORF">EG342_16060</name>
</gene>
<evidence type="ECO:0008006" key="6">
    <source>
        <dbReference type="Google" id="ProtNLM"/>
    </source>
</evidence>
<keyword evidence="1" id="KW-0812">Transmembrane</keyword>
<organism evidence="3 4">
    <name type="scientific">Chryseobacterium lactis</name>
    <dbReference type="NCBI Taxonomy" id="1241981"/>
    <lineage>
        <taxon>Bacteria</taxon>
        <taxon>Pseudomonadati</taxon>
        <taxon>Bacteroidota</taxon>
        <taxon>Flavobacteriia</taxon>
        <taxon>Flavobacteriales</taxon>
        <taxon>Weeksellaceae</taxon>
        <taxon>Chryseobacterium group</taxon>
        <taxon>Chryseobacterium</taxon>
    </lineage>
</organism>
<sequence>MFPPQSQLNKLYHLFYRLFTLLSCSIFITGLYGQGSFSPKQFDSLLLKKTESLRIQGDYENLVRLNKDYLNIAEEKKYKEGIILCYINISNISATIGNYKRGLSYLSLAEKELKTINNPVLKARLYQEHGQLNGVIGLYKSALEFNAKGLYYLKSTSDQERRKFYLYRLYANRAEFLYKANNPDSAYIYLQKGKMVDSQGVLLNTLLAKHHLSYTKRLDSALIYLQKASARIVNTGKVNVQSGFVYLTYGDYYYAVKDYNTALRYYNSKILLKSPFYQCSSK</sequence>
<reference evidence="3 4" key="1">
    <citation type="submission" date="2018-01" db="EMBL/GenBank/DDBJ databases">
        <title>Draft genome sequences of Chryseobacterium lactis NCTC11390, Chryseobacterium oncorhynchi 701B-08, and Chryseobacterium viscerum 687B-08.</title>
        <authorList>
            <person name="Jeong J.-J."/>
            <person name="Lee Y.J."/>
            <person name="Park B."/>
            <person name="Choi I.-G."/>
            <person name="Kim K.D."/>
        </authorList>
    </citation>
    <scope>NUCLEOTIDE SEQUENCE [LARGE SCALE GENOMIC DNA]</scope>
    <source>
        <strain evidence="3 4">NCTC11390</strain>
    </source>
</reference>
<dbReference type="InterPro" id="IPR011990">
    <property type="entry name" value="TPR-like_helical_dom_sf"/>
</dbReference>
<evidence type="ECO:0000313" key="3">
    <source>
        <dbReference type="EMBL" id="PNW11108.1"/>
    </source>
</evidence>
<accession>A0A3G6RNJ3</accession>
<name>A0A3G6RNJ3_CHRLC</name>
<evidence type="ECO:0000256" key="1">
    <source>
        <dbReference type="SAM" id="Phobius"/>
    </source>
</evidence>
<dbReference type="AlphaFoldDB" id="A0A3G6RNJ3"/>
<evidence type="ECO:0000313" key="5">
    <source>
        <dbReference type="Proteomes" id="UP000279972"/>
    </source>
</evidence>
<dbReference type="Proteomes" id="UP000236262">
    <property type="component" value="Unassembled WGS sequence"/>
</dbReference>
<dbReference type="EMBL" id="CP033924">
    <property type="protein sequence ID" value="AZA83299.1"/>
    <property type="molecule type" value="Genomic_DNA"/>
</dbReference>
<dbReference type="SUPFAM" id="SSF48452">
    <property type="entry name" value="TPR-like"/>
    <property type="match status" value="1"/>
</dbReference>
<dbReference type="Proteomes" id="UP000279972">
    <property type="component" value="Chromosome"/>
</dbReference>
<dbReference type="RefSeq" id="WP_103294155.1">
    <property type="nucleotide sequence ID" value="NZ_CP033924.1"/>
</dbReference>
<keyword evidence="5" id="KW-1185">Reference proteome</keyword>
<keyword evidence="1" id="KW-0472">Membrane</keyword>
<evidence type="ECO:0000313" key="2">
    <source>
        <dbReference type="EMBL" id="AZA83299.1"/>
    </source>
</evidence>
<dbReference type="KEGG" id="clac:EG342_16060"/>
<reference evidence="2 5" key="2">
    <citation type="submission" date="2018-11" db="EMBL/GenBank/DDBJ databases">
        <title>Proposal to divide the Flavobacteriaceae and reorganize its genera based on Amino Acid Identity values calculated from whole genome sequences.</title>
        <authorList>
            <person name="Nicholson A.C."/>
            <person name="Gulvik C.A."/>
            <person name="Whitney A.M."/>
            <person name="Humrighouse B.W."/>
            <person name="Bell M."/>
            <person name="Holmes B."/>
            <person name="Steigerwalt A.G."/>
            <person name="Villarma A."/>
            <person name="Sheth M."/>
            <person name="Batra D."/>
            <person name="Pryor J."/>
            <person name="Bernardet J.-F."/>
            <person name="Hugo C."/>
            <person name="Kampfer P."/>
            <person name="Newman J."/>
            <person name="McQuiston J.R."/>
        </authorList>
    </citation>
    <scope>NUCLEOTIDE SEQUENCE [LARGE SCALE GENOMIC DNA]</scope>
    <source>
        <strain evidence="2 5">KC_1864</strain>
    </source>
</reference>
<protein>
    <recommendedName>
        <fullName evidence="6">Tetratricopeptide repeat protein</fullName>
    </recommendedName>
</protein>